<evidence type="ECO:0000313" key="4">
    <source>
        <dbReference type="Proteomes" id="UP000292686"/>
    </source>
</evidence>
<keyword evidence="1" id="KW-0812">Transmembrane</keyword>
<keyword evidence="1" id="KW-1133">Transmembrane helix</keyword>
<feature type="transmembrane region" description="Helical" evidence="1">
    <location>
        <begin position="29"/>
        <end position="48"/>
    </location>
</feature>
<protein>
    <recommendedName>
        <fullName evidence="6">VIT family protein</fullName>
    </recommendedName>
</protein>
<dbReference type="EMBL" id="SDPM01000006">
    <property type="protein sequence ID" value="RXZ86039.1"/>
    <property type="molecule type" value="Genomic_DNA"/>
</dbReference>
<evidence type="ECO:0000256" key="1">
    <source>
        <dbReference type="SAM" id="Phobius"/>
    </source>
</evidence>
<keyword evidence="4" id="KW-1185">Reference proteome</keyword>
<organism evidence="3 4">
    <name type="scientific">Agromyces atrinae</name>
    <dbReference type="NCBI Taxonomy" id="592376"/>
    <lineage>
        <taxon>Bacteria</taxon>
        <taxon>Bacillati</taxon>
        <taxon>Actinomycetota</taxon>
        <taxon>Actinomycetes</taxon>
        <taxon>Micrococcales</taxon>
        <taxon>Microbacteriaceae</taxon>
        <taxon>Agromyces</taxon>
    </lineage>
</organism>
<reference evidence="2 5" key="2">
    <citation type="submission" date="2020-07" db="EMBL/GenBank/DDBJ databases">
        <title>Sequencing the genomes of 1000 actinobacteria strains.</title>
        <authorList>
            <person name="Klenk H.-P."/>
        </authorList>
    </citation>
    <scope>NUCLEOTIDE SEQUENCE [LARGE SCALE GENOMIC DNA]</scope>
    <source>
        <strain evidence="2 5">DSM 23870</strain>
    </source>
</reference>
<dbReference type="AlphaFoldDB" id="A0A4Q2M2M9"/>
<reference evidence="3 4" key="1">
    <citation type="submission" date="2019-01" db="EMBL/GenBank/DDBJ databases">
        <title>Agromyces.</title>
        <authorList>
            <person name="Li J."/>
        </authorList>
    </citation>
    <scope>NUCLEOTIDE SEQUENCE [LARGE SCALE GENOMIC DNA]</scope>
    <source>
        <strain evidence="3 4">DSM 23870</strain>
    </source>
</reference>
<feature type="transmembrane region" description="Helical" evidence="1">
    <location>
        <begin position="124"/>
        <end position="143"/>
    </location>
</feature>
<dbReference type="RefSeq" id="WP_129175679.1">
    <property type="nucleotide sequence ID" value="NZ_JACCBI010000001.1"/>
</dbReference>
<accession>A0A4Q2M2M9</accession>
<sequence>MREKQKRGRSRTLLDSSTEDKARALKERVYASFTGLAIVTVLALNAGHQSAVDAVVSLAAGIVGITLAGFVAEIIAFQVSHRTLPPRSEFLTMLRIAGGAIGSASLPFLALVSAWIGWISIETALTMSVGIYFVTLIGIALVAVLRTKLPPRQQLIALGAIISLSALVVIVLIAAHGH</sequence>
<evidence type="ECO:0000313" key="5">
    <source>
        <dbReference type="Proteomes" id="UP000581087"/>
    </source>
</evidence>
<dbReference type="Proteomes" id="UP000292686">
    <property type="component" value="Unassembled WGS sequence"/>
</dbReference>
<gene>
    <name evidence="2" type="ORF">BJ972_003188</name>
    <name evidence="3" type="ORF">ESP50_12610</name>
</gene>
<evidence type="ECO:0000313" key="3">
    <source>
        <dbReference type="EMBL" id="RXZ86039.1"/>
    </source>
</evidence>
<dbReference type="Proteomes" id="UP000581087">
    <property type="component" value="Unassembled WGS sequence"/>
</dbReference>
<dbReference type="EMBL" id="JACCBI010000001">
    <property type="protein sequence ID" value="NYD68669.1"/>
    <property type="molecule type" value="Genomic_DNA"/>
</dbReference>
<comment type="caution">
    <text evidence="3">The sequence shown here is derived from an EMBL/GenBank/DDBJ whole genome shotgun (WGS) entry which is preliminary data.</text>
</comment>
<feature type="transmembrane region" description="Helical" evidence="1">
    <location>
        <begin position="54"/>
        <end position="75"/>
    </location>
</feature>
<proteinExistence type="predicted"/>
<keyword evidence="1" id="KW-0472">Membrane</keyword>
<evidence type="ECO:0008006" key="6">
    <source>
        <dbReference type="Google" id="ProtNLM"/>
    </source>
</evidence>
<name>A0A4Q2M2M9_9MICO</name>
<feature type="transmembrane region" description="Helical" evidence="1">
    <location>
        <begin position="155"/>
        <end position="175"/>
    </location>
</feature>
<feature type="transmembrane region" description="Helical" evidence="1">
    <location>
        <begin position="96"/>
        <end position="118"/>
    </location>
</feature>
<evidence type="ECO:0000313" key="2">
    <source>
        <dbReference type="EMBL" id="NYD68669.1"/>
    </source>
</evidence>
<dbReference type="OrthoDB" id="4775109at2"/>